<evidence type="ECO:0000313" key="1">
    <source>
        <dbReference type="Proteomes" id="UP000695022"/>
    </source>
</evidence>
<proteinExistence type="predicted"/>
<protein>
    <submittedName>
        <fullName evidence="2">Uncharacterized protein LOC106816486</fullName>
    </submittedName>
</protein>
<sequence>MAEREGPTFAVGVHTTTTRLTVGVGRGRPIRCHNECEHHLPRPADQPTDSPVPNQLIYLEDQLSLLKKEHQEAMTTVEKALARANAACAEAGRKADRERDAATTKLADLAGRAHSLQECLEYARVDFDQVLREKQQLHTQLQKSHSCIVQMLGELSTTLAENA</sequence>
<evidence type="ECO:0000313" key="2">
    <source>
        <dbReference type="RefSeq" id="XP_014676597.1"/>
    </source>
</evidence>
<organism evidence="1 2">
    <name type="scientific">Priapulus caudatus</name>
    <name type="common">Priapulid worm</name>
    <dbReference type="NCBI Taxonomy" id="37621"/>
    <lineage>
        <taxon>Eukaryota</taxon>
        <taxon>Metazoa</taxon>
        <taxon>Ecdysozoa</taxon>
        <taxon>Scalidophora</taxon>
        <taxon>Priapulida</taxon>
        <taxon>Priapulimorpha</taxon>
        <taxon>Priapulimorphida</taxon>
        <taxon>Priapulidae</taxon>
        <taxon>Priapulus</taxon>
    </lineage>
</organism>
<dbReference type="RefSeq" id="XP_014676597.1">
    <property type="nucleotide sequence ID" value="XM_014821111.1"/>
</dbReference>
<accession>A0ABM1EWM6</accession>
<reference evidence="2" key="1">
    <citation type="submission" date="2025-08" db="UniProtKB">
        <authorList>
            <consortium name="RefSeq"/>
        </authorList>
    </citation>
    <scope>IDENTIFICATION</scope>
</reference>
<name>A0ABM1EWM6_PRICU</name>
<keyword evidence="1" id="KW-1185">Reference proteome</keyword>
<dbReference type="GeneID" id="106816486"/>
<dbReference type="Proteomes" id="UP000695022">
    <property type="component" value="Unplaced"/>
</dbReference>
<gene>
    <name evidence="2" type="primary">LOC106816486</name>
</gene>